<dbReference type="EMBL" id="LAZR01017834">
    <property type="protein sequence ID" value="KKL98771.1"/>
    <property type="molecule type" value="Genomic_DNA"/>
</dbReference>
<accession>A0A0F9H740</accession>
<proteinExistence type="predicted"/>
<dbReference type="AlphaFoldDB" id="A0A0F9H740"/>
<feature type="non-terminal residue" evidence="1">
    <location>
        <position position="60"/>
    </location>
</feature>
<protein>
    <submittedName>
        <fullName evidence="1">Uncharacterized protein</fullName>
    </submittedName>
</protein>
<evidence type="ECO:0000313" key="1">
    <source>
        <dbReference type="EMBL" id="KKL98771.1"/>
    </source>
</evidence>
<comment type="caution">
    <text evidence="1">The sequence shown here is derived from an EMBL/GenBank/DDBJ whole genome shotgun (WGS) entry which is preliminary data.</text>
</comment>
<gene>
    <name evidence="1" type="ORF">LCGC14_1821170</name>
</gene>
<organism evidence="1">
    <name type="scientific">marine sediment metagenome</name>
    <dbReference type="NCBI Taxonomy" id="412755"/>
    <lineage>
        <taxon>unclassified sequences</taxon>
        <taxon>metagenomes</taxon>
        <taxon>ecological metagenomes</taxon>
    </lineage>
</organism>
<name>A0A0F9H740_9ZZZZ</name>
<sequence length="60" mass="6565">MRLSGLQKGVRIQDGKRTESDIAWLLPGVHEKALSGIYGGGEVKNIDIRGMPWGIALYVI</sequence>
<reference evidence="1" key="1">
    <citation type="journal article" date="2015" name="Nature">
        <title>Complex archaea that bridge the gap between prokaryotes and eukaryotes.</title>
        <authorList>
            <person name="Spang A."/>
            <person name="Saw J.H."/>
            <person name="Jorgensen S.L."/>
            <person name="Zaremba-Niedzwiedzka K."/>
            <person name="Martijn J."/>
            <person name="Lind A.E."/>
            <person name="van Eijk R."/>
            <person name="Schleper C."/>
            <person name="Guy L."/>
            <person name="Ettema T.J."/>
        </authorList>
    </citation>
    <scope>NUCLEOTIDE SEQUENCE</scope>
</reference>